<gene>
    <name evidence="2" type="ORF">JTE90_026519</name>
</gene>
<evidence type="ECO:0000313" key="3">
    <source>
        <dbReference type="Proteomes" id="UP000827092"/>
    </source>
</evidence>
<dbReference type="Pfam" id="PF14529">
    <property type="entry name" value="Exo_endo_phos_2"/>
    <property type="match status" value="1"/>
</dbReference>
<feature type="domain" description="Endonuclease/exonuclease/phosphatase" evidence="1">
    <location>
        <begin position="167"/>
        <end position="238"/>
    </location>
</feature>
<dbReference type="Proteomes" id="UP000827092">
    <property type="component" value="Unassembled WGS sequence"/>
</dbReference>
<accession>A0AAV6VPJ6</accession>
<dbReference type="GO" id="GO:0003824">
    <property type="term" value="F:catalytic activity"/>
    <property type="evidence" value="ECO:0007669"/>
    <property type="project" value="InterPro"/>
</dbReference>
<proteinExistence type="predicted"/>
<dbReference type="SUPFAM" id="SSF56219">
    <property type="entry name" value="DNase I-like"/>
    <property type="match status" value="1"/>
</dbReference>
<evidence type="ECO:0000313" key="2">
    <source>
        <dbReference type="EMBL" id="KAG8198622.1"/>
    </source>
</evidence>
<reference evidence="2 3" key="1">
    <citation type="journal article" date="2022" name="Nat. Ecol. Evol.">
        <title>A masculinizing supergene underlies an exaggerated male reproductive morph in a spider.</title>
        <authorList>
            <person name="Hendrickx F."/>
            <person name="De Corte Z."/>
            <person name="Sonet G."/>
            <person name="Van Belleghem S.M."/>
            <person name="Kostlbacher S."/>
            <person name="Vangestel C."/>
        </authorList>
    </citation>
    <scope>NUCLEOTIDE SEQUENCE [LARGE SCALE GENOMIC DNA]</scope>
    <source>
        <strain evidence="2">W744_W776</strain>
    </source>
</reference>
<sequence length="241" mass="26589">MAGSGADVFFAALENCYDKLYTAIESRGNMSQIVRDSARNAVCELKKLISEKSMELGNSDCNTILEEASAKHNGSVADSEHVCSHKIEDLFIELKSGFASFRHDTAKKMEDISKQVGQNQDRVGRTGGGLALLLKKDLIKYKEVKTEQRGSTEIQAVEVFLPRQTFTLINVYHPDNSDINIETLGNIPLDPSDFVIMLGDFNAKSPTWGSHVLDEKGKQMEDLLTDLNLLTLNDGQSTSSL</sequence>
<dbReference type="EMBL" id="JAFNEN010000038">
    <property type="protein sequence ID" value="KAG8198622.1"/>
    <property type="molecule type" value="Genomic_DNA"/>
</dbReference>
<dbReference type="InterPro" id="IPR036691">
    <property type="entry name" value="Endo/exonu/phosph_ase_sf"/>
</dbReference>
<name>A0AAV6VPJ6_9ARAC</name>
<comment type="caution">
    <text evidence="2">The sequence shown here is derived from an EMBL/GenBank/DDBJ whole genome shotgun (WGS) entry which is preliminary data.</text>
</comment>
<dbReference type="Gene3D" id="3.60.10.10">
    <property type="entry name" value="Endonuclease/exonuclease/phosphatase"/>
    <property type="match status" value="1"/>
</dbReference>
<organism evidence="2 3">
    <name type="scientific">Oedothorax gibbosus</name>
    <dbReference type="NCBI Taxonomy" id="931172"/>
    <lineage>
        <taxon>Eukaryota</taxon>
        <taxon>Metazoa</taxon>
        <taxon>Ecdysozoa</taxon>
        <taxon>Arthropoda</taxon>
        <taxon>Chelicerata</taxon>
        <taxon>Arachnida</taxon>
        <taxon>Araneae</taxon>
        <taxon>Araneomorphae</taxon>
        <taxon>Entelegynae</taxon>
        <taxon>Araneoidea</taxon>
        <taxon>Linyphiidae</taxon>
        <taxon>Erigoninae</taxon>
        <taxon>Oedothorax</taxon>
    </lineage>
</organism>
<keyword evidence="3" id="KW-1185">Reference proteome</keyword>
<evidence type="ECO:0000259" key="1">
    <source>
        <dbReference type="Pfam" id="PF14529"/>
    </source>
</evidence>
<protein>
    <recommendedName>
        <fullName evidence="1">Endonuclease/exonuclease/phosphatase domain-containing protein</fullName>
    </recommendedName>
</protein>
<dbReference type="InterPro" id="IPR005135">
    <property type="entry name" value="Endo/exonuclease/phosphatase"/>
</dbReference>
<dbReference type="AlphaFoldDB" id="A0AAV6VPJ6"/>